<dbReference type="GO" id="GO:0005524">
    <property type="term" value="F:ATP binding"/>
    <property type="evidence" value="ECO:0007669"/>
    <property type="project" value="UniProtKB-KW"/>
</dbReference>
<evidence type="ECO:0000256" key="1">
    <source>
        <dbReference type="ARBA" id="ARBA00005417"/>
    </source>
</evidence>
<feature type="domain" description="ABC transporter" evidence="5">
    <location>
        <begin position="3"/>
        <end position="239"/>
    </location>
</feature>
<sequence length="270" mass="30533">MNLKVKNGFFYYNKSTSLLEDVNFELIDSDVLSILGPNGVGKTSLIKCIMGLLKWSSGTTLINGEDIKKMKDREIWNKISYIPQKRYFAFSYTGIEMVLLGVAKNLNLFEVPNKGDMEKAQEIMDKIGIGHLANKDCNKMSGGELQMVLIARSLLGNPRILILDEPESGLDFKNQLIILELLKNLGEQGVIVILNTHYPEHALSISNKSLLLTYDKKYKYGNTGDILNKKNIREAFSVNVEINNIKVGERYYKNILPISIVGENEKYCKE</sequence>
<reference evidence="6 7" key="1">
    <citation type="submission" date="2022-11" db="EMBL/GenBank/DDBJ databases">
        <title>The First Case of Preauricular Fistular Abscess Caused by Peptoniphilus grossensis.</title>
        <authorList>
            <person name="Byun J.-H."/>
        </authorList>
    </citation>
    <scope>NUCLEOTIDE SEQUENCE [LARGE SCALE GENOMIC DNA]</scope>
    <source>
        <strain evidence="6 7">GYB008</strain>
    </source>
</reference>
<dbReference type="Proteomes" id="UP001328425">
    <property type="component" value="Unassembled WGS sequence"/>
</dbReference>
<organism evidence="6 7">
    <name type="scientific">Peptoniphilus grossensis</name>
    <dbReference type="NCBI Taxonomy" id="1465756"/>
    <lineage>
        <taxon>Bacteria</taxon>
        <taxon>Bacillati</taxon>
        <taxon>Bacillota</taxon>
        <taxon>Tissierellia</taxon>
        <taxon>Tissierellales</taxon>
        <taxon>Peptoniphilaceae</taxon>
        <taxon>Peptoniphilus</taxon>
    </lineage>
</organism>
<evidence type="ECO:0000259" key="5">
    <source>
        <dbReference type="PROSITE" id="PS50893"/>
    </source>
</evidence>
<keyword evidence="2" id="KW-0813">Transport</keyword>
<dbReference type="PROSITE" id="PS50893">
    <property type="entry name" value="ABC_TRANSPORTER_2"/>
    <property type="match status" value="1"/>
</dbReference>
<dbReference type="InterPro" id="IPR017871">
    <property type="entry name" value="ABC_transporter-like_CS"/>
</dbReference>
<evidence type="ECO:0000313" key="6">
    <source>
        <dbReference type="EMBL" id="MEF3318589.1"/>
    </source>
</evidence>
<comment type="similarity">
    <text evidence="1">Belongs to the ABC transporter superfamily.</text>
</comment>
<dbReference type="PROSITE" id="PS00211">
    <property type="entry name" value="ABC_TRANSPORTER_1"/>
    <property type="match status" value="1"/>
</dbReference>
<dbReference type="SUPFAM" id="SSF52540">
    <property type="entry name" value="P-loop containing nucleoside triphosphate hydrolases"/>
    <property type="match status" value="1"/>
</dbReference>
<keyword evidence="4 6" id="KW-0067">ATP-binding</keyword>
<dbReference type="PANTHER" id="PTHR42734">
    <property type="entry name" value="METAL TRANSPORT SYSTEM ATP-BINDING PROTEIN TM_0124-RELATED"/>
    <property type="match status" value="1"/>
</dbReference>
<keyword evidence="7" id="KW-1185">Reference proteome</keyword>
<evidence type="ECO:0000313" key="7">
    <source>
        <dbReference type="Proteomes" id="UP001328425"/>
    </source>
</evidence>
<accession>A0ABU7XC49</accession>
<dbReference type="InterPro" id="IPR027417">
    <property type="entry name" value="P-loop_NTPase"/>
</dbReference>
<protein>
    <submittedName>
        <fullName evidence="6">ABC transporter ATP-binding protein</fullName>
    </submittedName>
</protein>
<proteinExistence type="inferred from homology"/>
<evidence type="ECO:0000256" key="2">
    <source>
        <dbReference type="ARBA" id="ARBA00022448"/>
    </source>
</evidence>
<dbReference type="EMBL" id="JARBCY010000048">
    <property type="protein sequence ID" value="MEF3318589.1"/>
    <property type="molecule type" value="Genomic_DNA"/>
</dbReference>
<dbReference type="InterPro" id="IPR003439">
    <property type="entry name" value="ABC_transporter-like_ATP-bd"/>
</dbReference>
<dbReference type="Pfam" id="PF00005">
    <property type="entry name" value="ABC_tran"/>
    <property type="match status" value="1"/>
</dbReference>
<dbReference type="CDD" id="cd03214">
    <property type="entry name" value="ABC_Iron-Siderophores_B12_Hemin"/>
    <property type="match status" value="1"/>
</dbReference>
<gene>
    <name evidence="6" type="ORF">PV361_07725</name>
</gene>
<evidence type="ECO:0000256" key="4">
    <source>
        <dbReference type="ARBA" id="ARBA00022840"/>
    </source>
</evidence>
<dbReference type="PANTHER" id="PTHR42734:SF6">
    <property type="entry name" value="MOLYBDATE IMPORT ATP-BINDING PROTEIN MOLC"/>
    <property type="match status" value="1"/>
</dbReference>
<comment type="caution">
    <text evidence="6">The sequence shown here is derived from an EMBL/GenBank/DDBJ whole genome shotgun (WGS) entry which is preliminary data.</text>
</comment>
<keyword evidence="3" id="KW-0547">Nucleotide-binding</keyword>
<dbReference type="Gene3D" id="3.40.50.300">
    <property type="entry name" value="P-loop containing nucleotide triphosphate hydrolases"/>
    <property type="match status" value="1"/>
</dbReference>
<name>A0ABU7XC49_9FIRM</name>
<evidence type="ECO:0000256" key="3">
    <source>
        <dbReference type="ARBA" id="ARBA00022741"/>
    </source>
</evidence>
<dbReference type="SMART" id="SM00382">
    <property type="entry name" value="AAA"/>
    <property type="match status" value="1"/>
</dbReference>
<dbReference type="RefSeq" id="WP_297391854.1">
    <property type="nucleotide sequence ID" value="NZ_JARBCY010000048.1"/>
</dbReference>
<dbReference type="InterPro" id="IPR050153">
    <property type="entry name" value="Metal_Ion_Import_ABC"/>
</dbReference>
<dbReference type="InterPro" id="IPR003593">
    <property type="entry name" value="AAA+_ATPase"/>
</dbReference>